<accession>A0A4R4VE79</accession>
<comment type="caution">
    <text evidence="2">The sequence shown here is derived from an EMBL/GenBank/DDBJ whole genome shotgun (WGS) entry which is preliminary data.</text>
</comment>
<evidence type="ECO:0000313" key="2">
    <source>
        <dbReference type="EMBL" id="TDD03848.1"/>
    </source>
</evidence>
<sequence length="85" mass="9513">MEHEIFLQVANQPDIVADIHHGYIAQLSGDHDGGTQLRLATTSRLGLHDDATLRQMLRDTKKDLQAARQAYEDALRHLRKAGANI</sequence>
<feature type="coiled-coil region" evidence="1">
    <location>
        <begin position="54"/>
        <end position="81"/>
    </location>
</feature>
<organism evidence="2 3">
    <name type="scientific">Nonomuraea diastatica</name>
    <dbReference type="NCBI Taxonomy" id="1848329"/>
    <lineage>
        <taxon>Bacteria</taxon>
        <taxon>Bacillati</taxon>
        <taxon>Actinomycetota</taxon>
        <taxon>Actinomycetes</taxon>
        <taxon>Streptosporangiales</taxon>
        <taxon>Streptosporangiaceae</taxon>
        <taxon>Nonomuraea</taxon>
    </lineage>
</organism>
<reference evidence="2 3" key="1">
    <citation type="submission" date="2019-03" db="EMBL/GenBank/DDBJ databases">
        <title>Draft genome sequences of novel Actinobacteria.</title>
        <authorList>
            <person name="Sahin N."/>
            <person name="Ay H."/>
            <person name="Saygin H."/>
        </authorList>
    </citation>
    <scope>NUCLEOTIDE SEQUENCE [LARGE SCALE GENOMIC DNA]</scope>
    <source>
        <strain evidence="2 3">KC712</strain>
    </source>
</reference>
<dbReference type="EMBL" id="SMKP01000319">
    <property type="protein sequence ID" value="TDD03848.1"/>
    <property type="molecule type" value="Genomic_DNA"/>
</dbReference>
<proteinExistence type="predicted"/>
<gene>
    <name evidence="2" type="ORF">E1294_50500</name>
</gene>
<protein>
    <submittedName>
        <fullName evidence="2">Uncharacterized protein</fullName>
    </submittedName>
</protein>
<dbReference type="Proteomes" id="UP000294543">
    <property type="component" value="Unassembled WGS sequence"/>
</dbReference>
<evidence type="ECO:0000313" key="3">
    <source>
        <dbReference type="Proteomes" id="UP000294543"/>
    </source>
</evidence>
<dbReference type="AlphaFoldDB" id="A0A4R4VE79"/>
<name>A0A4R4VE79_9ACTN</name>
<evidence type="ECO:0000256" key="1">
    <source>
        <dbReference type="SAM" id="Coils"/>
    </source>
</evidence>
<keyword evidence="3" id="KW-1185">Reference proteome</keyword>
<keyword evidence="1" id="KW-0175">Coiled coil</keyword>
<dbReference type="RefSeq" id="WP_132520035.1">
    <property type="nucleotide sequence ID" value="NZ_SMKP01000319.1"/>
</dbReference>